<dbReference type="PROSITE" id="PS51782">
    <property type="entry name" value="LYSM"/>
    <property type="match status" value="2"/>
</dbReference>
<evidence type="ECO:0000256" key="1">
    <source>
        <dbReference type="ARBA" id="ARBA00022669"/>
    </source>
</evidence>
<keyword evidence="1" id="KW-0147">Chitin-binding</keyword>
<comment type="caution">
    <text evidence="6">The sequence shown here is derived from an EMBL/GenBank/DDBJ whole genome shotgun (WGS) entry which is preliminary data.</text>
</comment>
<feature type="chain" id="PRO_5043567900" description="LysM domain-containing protein" evidence="4">
    <location>
        <begin position="21"/>
        <end position="157"/>
    </location>
</feature>
<feature type="domain" description="LysM" evidence="5">
    <location>
        <begin position="35"/>
        <end position="83"/>
    </location>
</feature>
<dbReference type="Proteomes" id="UP001369815">
    <property type="component" value="Unassembled WGS sequence"/>
</dbReference>
<evidence type="ECO:0000256" key="2">
    <source>
        <dbReference type="ARBA" id="ARBA00023026"/>
    </source>
</evidence>
<dbReference type="EMBL" id="JBANMG010000001">
    <property type="protein sequence ID" value="KAK6957999.1"/>
    <property type="molecule type" value="Genomic_DNA"/>
</dbReference>
<evidence type="ECO:0000313" key="6">
    <source>
        <dbReference type="EMBL" id="KAK6957999.1"/>
    </source>
</evidence>
<evidence type="ECO:0000313" key="7">
    <source>
        <dbReference type="Proteomes" id="UP001369815"/>
    </source>
</evidence>
<dbReference type="GO" id="GO:0008061">
    <property type="term" value="F:chitin binding"/>
    <property type="evidence" value="ECO:0007669"/>
    <property type="project" value="UniProtKB-KW"/>
</dbReference>
<dbReference type="SUPFAM" id="SSF54106">
    <property type="entry name" value="LysM domain"/>
    <property type="match status" value="2"/>
</dbReference>
<comment type="similarity">
    <text evidence="3">Belongs to the secreted LysM effector family.</text>
</comment>
<feature type="domain" description="LysM" evidence="5">
    <location>
        <begin position="107"/>
        <end position="153"/>
    </location>
</feature>
<feature type="signal peptide" evidence="4">
    <location>
        <begin position="1"/>
        <end position="20"/>
    </location>
</feature>
<dbReference type="AlphaFoldDB" id="A0AAX6MZF4"/>
<dbReference type="InterPro" id="IPR036779">
    <property type="entry name" value="LysM_dom_sf"/>
</dbReference>
<organism evidence="6 7">
    <name type="scientific">Daldinia eschscholtzii</name>
    <dbReference type="NCBI Taxonomy" id="292717"/>
    <lineage>
        <taxon>Eukaryota</taxon>
        <taxon>Fungi</taxon>
        <taxon>Dikarya</taxon>
        <taxon>Ascomycota</taxon>
        <taxon>Pezizomycotina</taxon>
        <taxon>Sordariomycetes</taxon>
        <taxon>Xylariomycetidae</taxon>
        <taxon>Xylariales</taxon>
        <taxon>Hypoxylaceae</taxon>
        <taxon>Daldinia</taxon>
    </lineage>
</organism>
<dbReference type="SMART" id="SM00257">
    <property type="entry name" value="LysM"/>
    <property type="match status" value="2"/>
</dbReference>
<dbReference type="InterPro" id="IPR052210">
    <property type="entry name" value="LysM1-like"/>
</dbReference>
<dbReference type="Gene3D" id="3.10.350.10">
    <property type="entry name" value="LysM domain"/>
    <property type="match status" value="2"/>
</dbReference>
<dbReference type="PANTHER" id="PTHR34997">
    <property type="entry name" value="AM15"/>
    <property type="match status" value="1"/>
</dbReference>
<protein>
    <recommendedName>
        <fullName evidence="5">LysM domain-containing protein</fullName>
    </recommendedName>
</protein>
<name>A0AAX6MZF4_9PEZI</name>
<evidence type="ECO:0000256" key="3">
    <source>
        <dbReference type="ARBA" id="ARBA00044955"/>
    </source>
</evidence>
<gene>
    <name evidence="6" type="ORF">Daesc_000791</name>
</gene>
<sequence>MYALTTIVSVLALAANQVLAMPAVKFLRYTSECASTYTVLSGDTCNAIISKFNNSFTLDQFYAWNPEVAKDCSNLWPGQQVCVAIQQPTQPACPAPTASGMAQNCNACYHVVEGDNCWAITQAKHISLDDFRRWNPSIDAACSNLQLGYNYCVGVKA</sequence>
<accession>A0AAX6MZF4</accession>
<keyword evidence="2" id="KW-0843">Virulence</keyword>
<dbReference type="CDD" id="cd00118">
    <property type="entry name" value="LysM"/>
    <property type="match status" value="2"/>
</dbReference>
<reference evidence="6 7" key="1">
    <citation type="journal article" date="2024" name="Front Chem Biol">
        <title>Unveiling the potential of Daldinia eschscholtzii MFLUCC 19-0629 through bioactivity and bioinformatics studies for enhanced sustainable agriculture production.</title>
        <authorList>
            <person name="Brooks S."/>
            <person name="Weaver J.A."/>
            <person name="Klomchit A."/>
            <person name="Alharthi S.A."/>
            <person name="Onlamun T."/>
            <person name="Nurani R."/>
            <person name="Vong T.K."/>
            <person name="Alberti F."/>
            <person name="Greco C."/>
        </authorList>
    </citation>
    <scope>NUCLEOTIDE SEQUENCE [LARGE SCALE GENOMIC DNA]</scope>
    <source>
        <strain evidence="6">MFLUCC 19-0629</strain>
    </source>
</reference>
<keyword evidence="4" id="KW-0732">Signal</keyword>
<keyword evidence="7" id="KW-1185">Reference proteome</keyword>
<dbReference type="Pfam" id="PF01476">
    <property type="entry name" value="LysM"/>
    <property type="match status" value="2"/>
</dbReference>
<dbReference type="InterPro" id="IPR018392">
    <property type="entry name" value="LysM"/>
</dbReference>
<proteinExistence type="inferred from homology"/>
<evidence type="ECO:0000259" key="5">
    <source>
        <dbReference type="PROSITE" id="PS51782"/>
    </source>
</evidence>
<evidence type="ECO:0000256" key="4">
    <source>
        <dbReference type="SAM" id="SignalP"/>
    </source>
</evidence>
<dbReference type="PANTHER" id="PTHR34997:SF1">
    <property type="entry name" value="PEPTIDOGLYCAN-BINDING LYSIN DOMAIN"/>
    <property type="match status" value="1"/>
</dbReference>